<keyword evidence="6" id="KW-0735">Signal-anchor</keyword>
<keyword evidence="9" id="KW-0325">Glycoprotein</keyword>
<dbReference type="AlphaFoldDB" id="A0A166GPN0"/>
<feature type="region of interest" description="Disordered" evidence="16">
    <location>
        <begin position="123"/>
        <end position="156"/>
    </location>
</feature>
<feature type="region of interest" description="Disordered" evidence="16">
    <location>
        <begin position="1"/>
        <end position="43"/>
    </location>
</feature>
<evidence type="ECO:0000259" key="18">
    <source>
        <dbReference type="Pfam" id="PF00150"/>
    </source>
</evidence>
<comment type="catalytic activity">
    <reaction evidence="12">
        <text>Successive hydrolysis of beta-D-glucose units from the non-reducing ends of (1-&gt;3)-beta-D-glucans, releasing alpha-glucose.</text>
        <dbReference type="EC" id="3.2.1.58"/>
    </reaction>
</comment>
<evidence type="ECO:0000256" key="12">
    <source>
        <dbReference type="ARBA" id="ARBA00036824"/>
    </source>
</evidence>
<name>A0A166GPN0_9AGAM</name>
<proteinExistence type="inferred from homology"/>
<evidence type="ECO:0000256" key="6">
    <source>
        <dbReference type="ARBA" id="ARBA00022968"/>
    </source>
</evidence>
<evidence type="ECO:0000256" key="13">
    <source>
        <dbReference type="ARBA" id="ARBA00037126"/>
    </source>
</evidence>
<evidence type="ECO:0000256" key="8">
    <source>
        <dbReference type="ARBA" id="ARBA00023136"/>
    </source>
</evidence>
<comment type="similarity">
    <text evidence="2">Belongs to the glycosyl hydrolase 5 (cellulase A) family.</text>
</comment>
<dbReference type="GO" id="GO:0005886">
    <property type="term" value="C:plasma membrane"/>
    <property type="evidence" value="ECO:0007669"/>
    <property type="project" value="UniProtKB-SubCell"/>
</dbReference>
<evidence type="ECO:0000313" key="20">
    <source>
        <dbReference type="Proteomes" id="UP000076798"/>
    </source>
</evidence>
<dbReference type="Proteomes" id="UP000076798">
    <property type="component" value="Unassembled WGS sequence"/>
</dbReference>
<reference evidence="19 20" key="1">
    <citation type="journal article" date="2016" name="Mol. Biol. Evol.">
        <title>Comparative Genomics of Early-Diverging Mushroom-Forming Fungi Provides Insights into the Origins of Lignocellulose Decay Capabilities.</title>
        <authorList>
            <person name="Nagy L.G."/>
            <person name="Riley R."/>
            <person name="Tritt A."/>
            <person name="Adam C."/>
            <person name="Daum C."/>
            <person name="Floudas D."/>
            <person name="Sun H."/>
            <person name="Yadav J.S."/>
            <person name="Pangilinan J."/>
            <person name="Larsson K.H."/>
            <person name="Matsuura K."/>
            <person name="Barry K."/>
            <person name="Labutti K."/>
            <person name="Kuo R."/>
            <person name="Ohm R.A."/>
            <person name="Bhattacharya S.S."/>
            <person name="Shirouzu T."/>
            <person name="Yoshinaga Y."/>
            <person name="Martin F.M."/>
            <person name="Grigoriev I.V."/>
            <person name="Hibbett D.S."/>
        </authorList>
    </citation>
    <scope>NUCLEOTIDE SEQUENCE [LARGE SCALE GENOMIC DNA]</scope>
    <source>
        <strain evidence="19 20">HHB10207 ss-3</strain>
    </source>
</reference>
<dbReference type="GO" id="GO:0009986">
    <property type="term" value="C:cell surface"/>
    <property type="evidence" value="ECO:0007669"/>
    <property type="project" value="TreeGrafter"/>
</dbReference>
<dbReference type="OrthoDB" id="62120at2759"/>
<evidence type="ECO:0000256" key="15">
    <source>
        <dbReference type="ARBA" id="ARBA00041260"/>
    </source>
</evidence>
<evidence type="ECO:0000256" key="5">
    <source>
        <dbReference type="ARBA" id="ARBA00022801"/>
    </source>
</evidence>
<comment type="function">
    <text evidence="13">Glucosidase involved in the degradation of cellulosic biomass. Active on lichenan.</text>
</comment>
<evidence type="ECO:0000256" key="9">
    <source>
        <dbReference type="ARBA" id="ARBA00023180"/>
    </source>
</evidence>
<dbReference type="GO" id="GO:0004338">
    <property type="term" value="F:glucan exo-1,3-beta-glucosidase activity"/>
    <property type="evidence" value="ECO:0007669"/>
    <property type="project" value="UniProtKB-EC"/>
</dbReference>
<dbReference type="InterPro" id="IPR001547">
    <property type="entry name" value="Glyco_hydro_5"/>
</dbReference>
<dbReference type="SUPFAM" id="SSF51445">
    <property type="entry name" value="(Trans)glycosidases"/>
    <property type="match status" value="1"/>
</dbReference>
<evidence type="ECO:0000256" key="3">
    <source>
        <dbReference type="ARBA" id="ARBA00022475"/>
    </source>
</evidence>
<dbReference type="Pfam" id="PF00150">
    <property type="entry name" value="Cellulase"/>
    <property type="match status" value="1"/>
</dbReference>
<evidence type="ECO:0000256" key="11">
    <source>
        <dbReference type="ARBA" id="ARBA00023316"/>
    </source>
</evidence>
<keyword evidence="7 17" id="KW-1133">Transmembrane helix</keyword>
<organism evidence="19 20">
    <name type="scientific">Sistotremastrum suecicum HHB10207 ss-3</name>
    <dbReference type="NCBI Taxonomy" id="1314776"/>
    <lineage>
        <taxon>Eukaryota</taxon>
        <taxon>Fungi</taxon>
        <taxon>Dikarya</taxon>
        <taxon>Basidiomycota</taxon>
        <taxon>Agaricomycotina</taxon>
        <taxon>Agaricomycetes</taxon>
        <taxon>Sistotremastrales</taxon>
        <taxon>Sistotremastraceae</taxon>
        <taxon>Sistotremastrum</taxon>
    </lineage>
</organism>
<dbReference type="PANTHER" id="PTHR31297:SF34">
    <property type="entry name" value="GLUCAN 1,3-BETA-GLUCOSIDASE 2"/>
    <property type="match status" value="1"/>
</dbReference>
<dbReference type="InterPro" id="IPR050386">
    <property type="entry name" value="Glycosyl_hydrolase_5"/>
</dbReference>
<keyword evidence="11" id="KW-0961">Cell wall biogenesis/degradation</keyword>
<evidence type="ECO:0000256" key="16">
    <source>
        <dbReference type="SAM" id="MobiDB-lite"/>
    </source>
</evidence>
<dbReference type="GO" id="GO:0009251">
    <property type="term" value="P:glucan catabolic process"/>
    <property type="evidence" value="ECO:0007669"/>
    <property type="project" value="TreeGrafter"/>
</dbReference>
<evidence type="ECO:0000256" key="2">
    <source>
        <dbReference type="ARBA" id="ARBA00005641"/>
    </source>
</evidence>
<feature type="transmembrane region" description="Helical" evidence="17">
    <location>
        <begin position="90"/>
        <end position="115"/>
    </location>
</feature>
<feature type="compositionally biased region" description="Polar residues" evidence="16">
    <location>
        <begin position="123"/>
        <end position="134"/>
    </location>
</feature>
<keyword evidence="5 19" id="KW-0378">Hydrolase</keyword>
<keyword evidence="3" id="KW-1003">Cell membrane</keyword>
<keyword evidence="8 17" id="KW-0472">Membrane</keyword>
<evidence type="ECO:0000256" key="4">
    <source>
        <dbReference type="ARBA" id="ARBA00022692"/>
    </source>
</evidence>
<accession>A0A166GPN0</accession>
<dbReference type="EC" id="3.2.1.58" evidence="14"/>
<keyword evidence="20" id="KW-1185">Reference proteome</keyword>
<dbReference type="GO" id="GO:0005576">
    <property type="term" value="C:extracellular region"/>
    <property type="evidence" value="ECO:0007669"/>
    <property type="project" value="TreeGrafter"/>
</dbReference>
<dbReference type="Gene3D" id="3.20.20.80">
    <property type="entry name" value="Glycosidases"/>
    <property type="match status" value="1"/>
</dbReference>
<evidence type="ECO:0000256" key="10">
    <source>
        <dbReference type="ARBA" id="ARBA00023295"/>
    </source>
</evidence>
<dbReference type="EMBL" id="KV428017">
    <property type="protein sequence ID" value="KZT41889.1"/>
    <property type="molecule type" value="Genomic_DNA"/>
</dbReference>
<feature type="compositionally biased region" description="Polar residues" evidence="16">
    <location>
        <begin position="16"/>
        <end position="32"/>
    </location>
</feature>
<keyword evidence="4 17" id="KW-0812">Transmembrane</keyword>
<evidence type="ECO:0000313" key="19">
    <source>
        <dbReference type="EMBL" id="KZT41889.1"/>
    </source>
</evidence>
<evidence type="ECO:0000256" key="14">
    <source>
        <dbReference type="ARBA" id="ARBA00038929"/>
    </source>
</evidence>
<evidence type="ECO:0000256" key="1">
    <source>
        <dbReference type="ARBA" id="ARBA00004401"/>
    </source>
</evidence>
<dbReference type="InterPro" id="IPR017853">
    <property type="entry name" value="GH"/>
</dbReference>
<evidence type="ECO:0000256" key="7">
    <source>
        <dbReference type="ARBA" id="ARBA00022989"/>
    </source>
</evidence>
<sequence length="729" mass="78950">MWNTNDYPPPQPRARYSTSVPELNGSNNNSYVAPSPPGTPVPSRGLLDDLHDRSNDIPTMNTPYEKGYYSSVNSPYIPGRPQRDRKRRRVTAICIPLIIIVVIILAVVIPIYFAVIRPHQKSNTTAKAPSSTVAPGSLPPGNNPESPSGAITGGDGSTITLADGSTMTYHNQFGGFWVDDPNDPFNNNAQAQSYTPPLNATWKWGQDRVHGVNLGGWFVLEPFIVPALFQKYLNATPTPIDEWTLSEAMRADTSPGGGIEQLEDHYKTFITEADFAEMAGAGINWVRLPIPFWAIETWPGEPFLANVSWKYILLAFQWARKYGIRVNLDLHTTPGSQNGYNHSGKDGQIDFLNGVMGIANAQRLMGYIRVITEFISQDEYKDVVPVFGILNEPRVGVIGMTQITNFYLQIHDTIRNITGTGEGNGPFISIHDGFQGTAKWAGFLQGSDRIALDTHPYFAFDQQANNEPLSQQPAKACNAWAAGFNQSQLDFGVTLAGEWSNGINDCGLFLLGVGNSQTSYESHGGNCTDWTVWEAWDQETKDGLALNALASMDALNGNWFWWTWKIGNDSVSGSVRSPLWSYQLGFENGWMPTDPRDSVGKCAEAGVTAVQFDGTYSAWQTGGSGAGTIAPTSVSQFDQWPPLTISNLVPSGAPVSLLPTYTSTGPVPTLPPPTFTASASGKTAVISAGNGWKDAQDTGLSPTTIKGCSYPDAWGAISSPVPTAACTGT</sequence>
<feature type="domain" description="Glycoside hydrolase family 5" evidence="18">
    <location>
        <begin position="263"/>
        <end position="536"/>
    </location>
</feature>
<evidence type="ECO:0000256" key="17">
    <source>
        <dbReference type="SAM" id="Phobius"/>
    </source>
</evidence>
<dbReference type="STRING" id="1314776.A0A166GPN0"/>
<comment type="subcellular location">
    <subcellularLocation>
        <location evidence="1">Cell membrane</location>
        <topology evidence="1">Single-pass type II membrane protein</topology>
    </subcellularLocation>
</comment>
<dbReference type="PANTHER" id="PTHR31297">
    <property type="entry name" value="GLUCAN ENDO-1,6-BETA-GLUCOSIDASE B"/>
    <property type="match status" value="1"/>
</dbReference>
<keyword evidence="10" id="KW-0326">Glycosidase</keyword>
<dbReference type="GO" id="GO:0071555">
    <property type="term" value="P:cell wall organization"/>
    <property type="evidence" value="ECO:0007669"/>
    <property type="project" value="UniProtKB-KW"/>
</dbReference>
<gene>
    <name evidence="19" type="ORF">SISSUDRAFT_1042109</name>
</gene>
<protein>
    <recommendedName>
        <fullName evidence="14">glucan 1,3-beta-glucosidase</fullName>
        <ecNumber evidence="14">3.2.1.58</ecNumber>
    </recommendedName>
    <alternativeName>
        <fullName evidence="15">Exo-1,3-beta-glucanase D</fullName>
    </alternativeName>
</protein>